<dbReference type="GO" id="GO:0042742">
    <property type="term" value="P:defense response to bacterium"/>
    <property type="evidence" value="ECO:0007669"/>
    <property type="project" value="UniProtKB-ARBA"/>
</dbReference>
<dbReference type="InterPro" id="IPR027417">
    <property type="entry name" value="P-loop_NTPase"/>
</dbReference>
<dbReference type="Gene3D" id="1.10.8.430">
    <property type="entry name" value="Helical domain of apoptotic protease-activating factors"/>
    <property type="match status" value="1"/>
</dbReference>
<dbReference type="InterPro" id="IPR056789">
    <property type="entry name" value="LRR_R13L1-DRL21"/>
</dbReference>
<evidence type="ECO:0000256" key="3">
    <source>
        <dbReference type="ARBA" id="ARBA00022737"/>
    </source>
</evidence>
<dbReference type="InterPro" id="IPR032675">
    <property type="entry name" value="LRR_dom_sf"/>
</dbReference>
<sequence length="1307" mass="145516">MEEQHKLLKRKLPAILDVITDAEEQAAKNREGAKAWLEELQNVAYKANDVLDEFKYEALRRKAKAEGHYKEFGMDVIKLFPSHNRFVFRYRMANKLRMILQEIDVLIAEMNTFRFEFKPQPPMSLKWRQTDPYIPSHSVNIASESRAEDKKKIVGALLDKSNNVGLTVLPIVGMGRLGKTTLAQLVYNDSTIEKHFQVRIWVCVSENFDVDSLVERIVNEANKNGCQAIGDTAMKKFQSALSGKRYLLWGKLRSYLQHGGTGSSVMTTTRDENVAQLMGTIEAHKIKGLDLNIIEEIIKQGAFGSQAKVPTEFKKLVGDIANRCKGSPLAATALGSVLRTKNTVQEWEVVLNRSTICDEENGILPILKLSYNCLPPHVRQCFAFCAVFPKDHEIDVQMMIQLWMANSFIPEQKKVCPEDIGKHIFNELAQRSSTDNSYCSKITCKIHDLMHDVAQDSMGKECAAIDTKLSQREDFPYSARHFFLSVDIEKNVLNASIEKGYPAIQTLICDRSEIADVQQLSKYLRPVRALKTRQGPFLKPKYLHHLRYLDLSRSDIVALPEDITILYHLQTLNLSFCGSLEQLPKAMNLGCLTSLQTLTCFVLGTGSGCSNMEALKNLDLGGQLQLRKLENATGADAKAAKLWDKKKLEELTLSWTRNNGDKEAHEEVLEGLRPHDGLKALRMYCCRSSGIPTWMLELQGMVELKLENCQNLEKLPALWQLQSLQFLYLSNLGNLRCLFSGGAPSKFQKLKMIGLVDMPNFEMWWDRNEVQGEEQIFPEAENLRIVLCQKLLALPKASVIKKSSGRDGVECRSPFPALKGMLLSGLDKFHRWEAVQGSLGEQVTFPSLEQLKVFGCPVLTTFPEAPKLRKVELLDCRQQASLQAGLTEDEASHEQSALVQRSGILPRLSCSKLTGHTKEEASDEQSAPERSGTLPRLKSLEIFDCESLVQVPNLSTSLKTLHIEDCKSLKSIAFGEQQDTTGLVSGEGVVQQEETSSSLIAAGSSSNEDESTVSTAVVLKPVSSSLASSNHCFFPCLESLVIFNCSGLTEVANLPLSIKTLTIWGCGSLVSLSGEVTSLEELYISDCKSLESLPHQVYSSLRVLRIESCDGIKQLLPSLQQCLGHLEKKNIDPHLLQEQVELDSKPESMSDGASTSAVLKQSSPTGSNHCFFPCLETLEIEWCHGLTEVANLPSSIKTLKISQCGSLVSVSGEVPSLEELKIWCCGSLESLPNGPHQVYSSIRVLKIKDCGGIKHLPPILQKRLDQLEEKALDRHLLQGPAEPVPTPQNTSLSLMSKLACFIYESCN</sequence>
<dbReference type="InterPro" id="IPR041118">
    <property type="entry name" value="Rx_N"/>
</dbReference>
<evidence type="ECO:0000259" key="7">
    <source>
        <dbReference type="Pfam" id="PF00931"/>
    </source>
</evidence>
<feature type="domain" description="Disease resistance protein winged helix" evidence="9">
    <location>
        <begin position="387"/>
        <end position="454"/>
    </location>
</feature>
<dbReference type="GO" id="GO:0002758">
    <property type="term" value="P:innate immune response-activating signaling pathway"/>
    <property type="evidence" value="ECO:0007669"/>
    <property type="project" value="UniProtKB-ARBA"/>
</dbReference>
<proteinExistence type="inferred from homology"/>
<organism evidence="11">
    <name type="scientific">Saccharum hybrid cultivar R570</name>
    <dbReference type="NCBI Taxonomy" id="131158"/>
    <lineage>
        <taxon>Eukaryota</taxon>
        <taxon>Viridiplantae</taxon>
        <taxon>Streptophyta</taxon>
        <taxon>Embryophyta</taxon>
        <taxon>Tracheophyta</taxon>
        <taxon>Spermatophyta</taxon>
        <taxon>Magnoliopsida</taxon>
        <taxon>Liliopsida</taxon>
        <taxon>Poales</taxon>
        <taxon>Poaceae</taxon>
        <taxon>PACMAD clade</taxon>
        <taxon>Panicoideae</taxon>
        <taxon>Andropogonodae</taxon>
        <taxon>Andropogoneae</taxon>
        <taxon>Saccharinae</taxon>
        <taxon>Saccharum</taxon>
        <taxon>Saccharum officinarum species complex</taxon>
    </lineage>
</organism>
<dbReference type="GO" id="GO:0005524">
    <property type="term" value="F:ATP binding"/>
    <property type="evidence" value="ECO:0007669"/>
    <property type="project" value="UniProtKB-KW"/>
</dbReference>
<dbReference type="InterPro" id="IPR042197">
    <property type="entry name" value="Apaf_helical"/>
</dbReference>
<dbReference type="PRINTS" id="PR00364">
    <property type="entry name" value="DISEASERSIST"/>
</dbReference>
<evidence type="ECO:0000313" key="11">
    <source>
        <dbReference type="EMBL" id="AGT16385.1"/>
    </source>
</evidence>
<feature type="domain" description="Disease resistance N-terminal" evidence="8">
    <location>
        <begin position="2"/>
        <end position="65"/>
    </location>
</feature>
<dbReference type="Gene3D" id="3.40.50.300">
    <property type="entry name" value="P-loop containing nucleotide triphosphate hydrolases"/>
    <property type="match status" value="1"/>
</dbReference>
<evidence type="ECO:0000256" key="1">
    <source>
        <dbReference type="ARBA" id="ARBA00008894"/>
    </source>
</evidence>
<keyword evidence="5" id="KW-0611">Plant defense</keyword>
<accession>A0A059Q0W8</accession>
<keyword evidence="4" id="KW-0547">Nucleotide-binding</keyword>
<dbReference type="SMR" id="A0A059Q0W8"/>
<name>A0A059Q0W8_9POAL</name>
<feature type="domain" description="NB-ARC" evidence="7">
    <location>
        <begin position="149"/>
        <end position="287"/>
    </location>
</feature>
<dbReference type="Gene3D" id="1.20.5.4130">
    <property type="match status" value="1"/>
</dbReference>
<evidence type="ECO:0000256" key="2">
    <source>
        <dbReference type="ARBA" id="ARBA00022614"/>
    </source>
</evidence>
<dbReference type="EMBL" id="KF184840">
    <property type="protein sequence ID" value="AGT16385.1"/>
    <property type="molecule type" value="Genomic_DNA"/>
</dbReference>
<dbReference type="Gene3D" id="1.10.10.10">
    <property type="entry name" value="Winged helix-like DNA-binding domain superfamily/Winged helix DNA-binding domain"/>
    <property type="match status" value="1"/>
</dbReference>
<feature type="domain" description="R13L1/DRL21-like LRR repeat region" evidence="10">
    <location>
        <begin position="613"/>
        <end position="731"/>
    </location>
</feature>
<evidence type="ECO:0000256" key="6">
    <source>
        <dbReference type="ARBA" id="ARBA00022840"/>
    </source>
</evidence>
<dbReference type="Pfam" id="PF18052">
    <property type="entry name" value="Rx_N"/>
    <property type="match status" value="1"/>
</dbReference>
<evidence type="ECO:0000256" key="5">
    <source>
        <dbReference type="ARBA" id="ARBA00022821"/>
    </source>
</evidence>
<keyword evidence="2" id="KW-0433">Leucine-rich repeat</keyword>
<dbReference type="Pfam" id="PF00931">
    <property type="entry name" value="NB-ARC"/>
    <property type="match status" value="1"/>
</dbReference>
<evidence type="ECO:0000256" key="4">
    <source>
        <dbReference type="ARBA" id="ARBA00022741"/>
    </source>
</evidence>
<dbReference type="InterPro" id="IPR036388">
    <property type="entry name" value="WH-like_DNA-bd_sf"/>
</dbReference>
<evidence type="ECO:0000259" key="10">
    <source>
        <dbReference type="Pfam" id="PF25019"/>
    </source>
</evidence>
<dbReference type="Pfam" id="PF25019">
    <property type="entry name" value="LRR_R13L1-DRL21"/>
    <property type="match status" value="1"/>
</dbReference>
<dbReference type="Pfam" id="PF23559">
    <property type="entry name" value="WHD_DRP"/>
    <property type="match status" value="1"/>
</dbReference>
<dbReference type="GO" id="GO:0009626">
    <property type="term" value="P:plant-type hypersensitive response"/>
    <property type="evidence" value="ECO:0007669"/>
    <property type="project" value="UniProtKB-ARBA"/>
</dbReference>
<keyword evidence="3" id="KW-0677">Repeat</keyword>
<dbReference type="InterPro" id="IPR058922">
    <property type="entry name" value="WHD_DRP"/>
</dbReference>
<keyword evidence="6" id="KW-0067">ATP-binding</keyword>
<evidence type="ECO:0000259" key="9">
    <source>
        <dbReference type="Pfam" id="PF23559"/>
    </source>
</evidence>
<comment type="similarity">
    <text evidence="1">Belongs to the disease resistance NB-LRR family.</text>
</comment>
<dbReference type="PANTHER" id="PTHR36766:SF55">
    <property type="entry name" value="OS11G0492900 PROTEIN"/>
    <property type="match status" value="1"/>
</dbReference>
<dbReference type="GO" id="GO:0043531">
    <property type="term" value="F:ADP binding"/>
    <property type="evidence" value="ECO:0007669"/>
    <property type="project" value="InterPro"/>
</dbReference>
<dbReference type="FunFam" id="1.10.10.10:FF:000322">
    <property type="entry name" value="Probable disease resistance protein At1g63360"/>
    <property type="match status" value="1"/>
</dbReference>
<dbReference type="SUPFAM" id="SSF52058">
    <property type="entry name" value="L domain-like"/>
    <property type="match status" value="2"/>
</dbReference>
<evidence type="ECO:0000259" key="8">
    <source>
        <dbReference type="Pfam" id="PF18052"/>
    </source>
</evidence>
<dbReference type="PANTHER" id="PTHR36766">
    <property type="entry name" value="PLANT BROAD-SPECTRUM MILDEW RESISTANCE PROTEIN RPW8"/>
    <property type="match status" value="1"/>
</dbReference>
<gene>
    <name evidence="11" type="ORF">SHCRBa_159_M03_R_40</name>
</gene>
<dbReference type="InterPro" id="IPR002182">
    <property type="entry name" value="NB-ARC"/>
</dbReference>
<protein>
    <submittedName>
        <fullName evidence="11">LRR and NB-ARC domains-containing disease resistance protein</fullName>
    </submittedName>
</protein>
<dbReference type="SUPFAM" id="SSF52540">
    <property type="entry name" value="P-loop containing nucleoside triphosphate hydrolases"/>
    <property type="match status" value="1"/>
</dbReference>
<reference evidence="11" key="1">
    <citation type="submission" date="2013-05" db="EMBL/GenBank/DDBJ databases">
        <title>Building the sugarcane genome for biotechnology and identifying evolutionary trends.</title>
        <authorList>
            <person name="De Setta N."/>
            <person name="Monteiro-Vitorello C.B."/>
            <person name="Metcalfe C.J."/>
            <person name="Cruz G.M.Q."/>
            <person name="Del Bem L.E."/>
            <person name="Vicentini R."/>
            <person name="Nogueira F.T.S."/>
            <person name="Campos R.A."/>
            <person name="Nunes S.L."/>
            <person name="Turrini P.C.G."/>
            <person name="Vieira A.P."/>
            <person name="Cruz E.A.O."/>
            <person name="Correa T.C.S."/>
            <person name="Hotta C.T."/>
            <person name="de Mello-Varani A."/>
            <person name="Vautrin S."/>
            <person name="Trindade A.S."/>
            <person name="Vilela M.M."/>
            <person name="Horta C.L."/>
            <person name="Sato P.M."/>
            <person name="de Andrade R.F."/>
            <person name="Nishiyama M.Y."/>
            <person name="Cardoso-Silva C.B."/>
            <person name="Scortecci K.C."/>
            <person name="Garcia A.A.F."/>
            <person name="Carneiro M.S."/>
            <person name="Kim C."/>
            <person name="Paterson A.H."/>
            <person name="Berges H."/>
            <person name="D'Hont A."/>
            <person name="de-Souza A.P."/>
            <person name="Souza G.M."/>
            <person name="Vincentz M."/>
            <person name="Kitajima J.P."/>
            <person name="Van Sluys M.-A."/>
        </authorList>
    </citation>
    <scope>NUCLEOTIDE SEQUENCE</scope>
</reference>
<dbReference type="Gene3D" id="3.80.10.10">
    <property type="entry name" value="Ribonuclease Inhibitor"/>
    <property type="match status" value="4"/>
</dbReference>